<dbReference type="Proteomes" id="UP001292094">
    <property type="component" value="Unassembled WGS sequence"/>
</dbReference>
<keyword evidence="3" id="KW-1185">Reference proteome</keyword>
<accession>A0AAE1U6P1</accession>
<dbReference type="AlphaFoldDB" id="A0AAE1U6P1"/>
<dbReference type="EMBL" id="JAWZYT010001949">
    <property type="protein sequence ID" value="KAK4307939.1"/>
    <property type="molecule type" value="Genomic_DNA"/>
</dbReference>
<feature type="compositionally biased region" description="Polar residues" evidence="1">
    <location>
        <begin position="18"/>
        <end position="48"/>
    </location>
</feature>
<gene>
    <name evidence="2" type="ORF">Pmani_020331</name>
</gene>
<feature type="compositionally biased region" description="Basic and acidic residues" evidence="1">
    <location>
        <begin position="101"/>
        <end position="111"/>
    </location>
</feature>
<evidence type="ECO:0000313" key="3">
    <source>
        <dbReference type="Proteomes" id="UP001292094"/>
    </source>
</evidence>
<sequence>MTLKIVLWEVQTVSSAQNYERSTSPHFPLTTSSKPASYRSSTTPNAASHRSLGRTMRREQAGDGCSVRCELGSYTYAAALIRGTRGQHRTAHSRSLVHSSGRREQCGDDSF</sequence>
<comment type="caution">
    <text evidence="2">The sequence shown here is derived from an EMBL/GenBank/DDBJ whole genome shotgun (WGS) entry which is preliminary data.</text>
</comment>
<feature type="region of interest" description="Disordered" evidence="1">
    <location>
        <begin position="18"/>
        <end position="62"/>
    </location>
</feature>
<proteinExistence type="predicted"/>
<name>A0AAE1U6P1_9EUCA</name>
<feature type="region of interest" description="Disordered" evidence="1">
    <location>
        <begin position="85"/>
        <end position="111"/>
    </location>
</feature>
<reference evidence="2" key="1">
    <citation type="submission" date="2023-11" db="EMBL/GenBank/DDBJ databases">
        <title>Genome assemblies of two species of porcelain crab, Petrolisthes cinctipes and Petrolisthes manimaculis (Anomura: Porcellanidae).</title>
        <authorList>
            <person name="Angst P."/>
        </authorList>
    </citation>
    <scope>NUCLEOTIDE SEQUENCE</scope>
    <source>
        <strain evidence="2">PB745_02</strain>
        <tissue evidence="2">Gill</tissue>
    </source>
</reference>
<protein>
    <submittedName>
        <fullName evidence="2">Uncharacterized protein</fullName>
    </submittedName>
</protein>
<evidence type="ECO:0000313" key="2">
    <source>
        <dbReference type="EMBL" id="KAK4307939.1"/>
    </source>
</evidence>
<organism evidence="2 3">
    <name type="scientific">Petrolisthes manimaculis</name>
    <dbReference type="NCBI Taxonomy" id="1843537"/>
    <lineage>
        <taxon>Eukaryota</taxon>
        <taxon>Metazoa</taxon>
        <taxon>Ecdysozoa</taxon>
        <taxon>Arthropoda</taxon>
        <taxon>Crustacea</taxon>
        <taxon>Multicrustacea</taxon>
        <taxon>Malacostraca</taxon>
        <taxon>Eumalacostraca</taxon>
        <taxon>Eucarida</taxon>
        <taxon>Decapoda</taxon>
        <taxon>Pleocyemata</taxon>
        <taxon>Anomura</taxon>
        <taxon>Galatheoidea</taxon>
        <taxon>Porcellanidae</taxon>
        <taxon>Petrolisthes</taxon>
    </lineage>
</organism>
<evidence type="ECO:0000256" key="1">
    <source>
        <dbReference type="SAM" id="MobiDB-lite"/>
    </source>
</evidence>